<dbReference type="Proteomes" id="UP000364713">
    <property type="component" value="Segment"/>
</dbReference>
<name>A0A5Q2WLF3_9CAUD</name>
<keyword evidence="2" id="KW-1185">Reference proteome</keyword>
<dbReference type="KEGG" id="vg:65122588"/>
<dbReference type="RefSeq" id="YP_010104640.1">
    <property type="nucleotide sequence ID" value="NC_055820.1"/>
</dbReference>
<evidence type="ECO:0000313" key="2">
    <source>
        <dbReference type="Proteomes" id="UP000364713"/>
    </source>
</evidence>
<accession>A0A5Q2WLF3</accession>
<dbReference type="EMBL" id="MN369753">
    <property type="protein sequence ID" value="QGH79304.1"/>
    <property type="molecule type" value="Genomic_DNA"/>
</dbReference>
<protein>
    <submittedName>
        <fullName evidence="1">Uncharacterized protein</fullName>
    </submittedName>
</protein>
<dbReference type="GeneID" id="65122588"/>
<sequence length="93" mass="11219">MIVNRVPTLKARPRRWRKGRCPHTKVSYRGVEVACALYAGHEDDGLFHWWTNRDMVNIVWSDRWTDHDRDTAYADHLKTTEEFKRKSEMGFRR</sequence>
<evidence type="ECO:0000313" key="1">
    <source>
        <dbReference type="EMBL" id="QGH79304.1"/>
    </source>
</evidence>
<gene>
    <name evidence="1" type="primary">61</name>
    <name evidence="1" type="ORF">SEA_SUKKUPI_61</name>
</gene>
<reference evidence="1 2" key="1">
    <citation type="submission" date="2019-08" db="EMBL/GenBank/DDBJ databases">
        <authorList>
            <person name="Cotto-Pereira A.M."/>
            <person name="Aviles-Rivera I.N."/>
            <person name="Cartagena-Torres H."/>
            <person name="Gonzalez-Negron N.G."/>
            <person name="Millan-Laboy A.S."/>
            <person name="Rios-Rosa Y."/>
            <person name="Rivera-Cruz A."/>
            <person name="Rivera-Espinal N.S."/>
            <person name="Rodriguez-Cotto F.E."/>
            <person name="Rosa-Flores A.N."/>
            <person name="Fernandez-Martinez M."/>
            <person name="Rubin M.R."/>
            <person name="Vazquez E."/>
            <person name="Washington J.M."/>
            <person name="Garlena R.A."/>
            <person name="Russell D.A."/>
            <person name="Pope W.H."/>
            <person name="Jacobs-Sera D."/>
            <person name="Hatfull G.F."/>
        </authorList>
    </citation>
    <scope>NUCLEOTIDE SEQUENCE [LARGE SCALE GENOMIC DNA]</scope>
</reference>
<proteinExistence type="predicted"/>
<organism evidence="1 2">
    <name type="scientific">Gordonia phage Sukkupi</name>
    <dbReference type="NCBI Taxonomy" id="2653747"/>
    <lineage>
        <taxon>Viruses</taxon>
        <taxon>Duplodnaviria</taxon>
        <taxon>Heunggongvirae</taxon>
        <taxon>Uroviricota</taxon>
        <taxon>Caudoviricetes</taxon>
        <taxon>Zierdtviridae</taxon>
        <taxon>Emilbogenvirinae</taxon>
        <taxon>Sukkupivirus</taxon>
        <taxon>Sukkupivirus sukkupi</taxon>
    </lineage>
</organism>